<dbReference type="Proteomes" id="UP000182057">
    <property type="component" value="Unassembled WGS sequence"/>
</dbReference>
<dbReference type="Gene3D" id="1.20.1440.60">
    <property type="entry name" value="23S rRNA-intervening sequence"/>
    <property type="match status" value="1"/>
</dbReference>
<dbReference type="RefSeq" id="WP_074449568.1">
    <property type="nucleotide sequence ID" value="NZ_FMMM01000026.1"/>
</dbReference>
<dbReference type="InterPro" id="IPR012657">
    <property type="entry name" value="23S_rRNA-intervening_sequence"/>
</dbReference>
<protein>
    <recommendedName>
        <fullName evidence="3">Four helix bundle protein</fullName>
    </recommendedName>
</protein>
<name>A0A1D3UHN9_TANFO</name>
<dbReference type="PANTHER" id="PTHR38471:SF2">
    <property type="entry name" value="FOUR HELIX BUNDLE PROTEIN"/>
    <property type="match status" value="1"/>
</dbReference>
<dbReference type="EMBL" id="FMMM01000026">
    <property type="protein sequence ID" value="SCQ19652.1"/>
    <property type="molecule type" value="Genomic_DNA"/>
</dbReference>
<dbReference type="InterPro" id="IPR036583">
    <property type="entry name" value="23S_rRNA_IVS_sf"/>
</dbReference>
<evidence type="ECO:0000313" key="2">
    <source>
        <dbReference type="Proteomes" id="UP000182057"/>
    </source>
</evidence>
<dbReference type="Pfam" id="PF05635">
    <property type="entry name" value="23S_rRNA_IVP"/>
    <property type="match status" value="1"/>
</dbReference>
<proteinExistence type="predicted"/>
<accession>A0A1D3UHN9</accession>
<dbReference type="PIRSF" id="PIRSF035652">
    <property type="entry name" value="CHP02436"/>
    <property type="match status" value="1"/>
</dbReference>
<dbReference type="PANTHER" id="PTHR38471">
    <property type="entry name" value="FOUR HELIX BUNDLE PROTEIN"/>
    <property type="match status" value="1"/>
</dbReference>
<dbReference type="AlphaFoldDB" id="A0A1D3UHN9"/>
<dbReference type="NCBIfam" id="TIGR02436">
    <property type="entry name" value="four helix bundle protein"/>
    <property type="match status" value="1"/>
</dbReference>
<dbReference type="OrthoDB" id="285993at2"/>
<sequence length="126" mass="14435">MAESILKTKSYHFAIRIVRLAQMLQSDRMEFVLSRQILRSGTSIGVLVREAEFGQSKADFVHKMSIALKEANETHYWLSLIFDTGYMEESLSVSLKKDCEEIISLLVSTVKTSKKSLKEKERSPNF</sequence>
<evidence type="ECO:0000313" key="1">
    <source>
        <dbReference type="EMBL" id="SCQ19652.1"/>
    </source>
</evidence>
<evidence type="ECO:0008006" key="3">
    <source>
        <dbReference type="Google" id="ProtNLM"/>
    </source>
</evidence>
<reference evidence="1 2" key="1">
    <citation type="submission" date="2016-09" db="EMBL/GenBank/DDBJ databases">
        <authorList>
            <person name="Capua I."/>
            <person name="De Benedictis P."/>
            <person name="Joannis T."/>
            <person name="Lombin L.H."/>
            <person name="Cattoli G."/>
        </authorList>
    </citation>
    <scope>NUCLEOTIDE SEQUENCE [LARGE SCALE GENOMIC DNA]</scope>
    <source>
        <strain evidence="1 2">UB20</strain>
    </source>
</reference>
<organism evidence="1 2">
    <name type="scientific">Tannerella forsythia</name>
    <name type="common">Bacteroides forsythus</name>
    <dbReference type="NCBI Taxonomy" id="28112"/>
    <lineage>
        <taxon>Bacteria</taxon>
        <taxon>Pseudomonadati</taxon>
        <taxon>Bacteroidota</taxon>
        <taxon>Bacteroidia</taxon>
        <taxon>Bacteroidales</taxon>
        <taxon>Tannerellaceae</taxon>
        <taxon>Tannerella</taxon>
    </lineage>
</organism>
<dbReference type="SUPFAM" id="SSF158446">
    <property type="entry name" value="IVS-encoded protein-like"/>
    <property type="match status" value="1"/>
</dbReference>
<gene>
    <name evidence="1" type="ORF">TFUB20_00778</name>
</gene>